<dbReference type="AlphaFoldDB" id="A0A8H7M1P4"/>
<protein>
    <submittedName>
        <fullName evidence="3">Uncharacterized protein</fullName>
    </submittedName>
</protein>
<feature type="signal peptide" evidence="2">
    <location>
        <begin position="1"/>
        <end position="24"/>
    </location>
</feature>
<reference evidence="3" key="1">
    <citation type="submission" date="2020-09" db="EMBL/GenBank/DDBJ databases">
        <title>Comparative genome analyses of four rice-infecting Rhizoctonia solani isolates reveal extensive enrichment of homogalacturonan modification genes.</title>
        <authorList>
            <person name="Lee D.-Y."/>
            <person name="Jeon J."/>
            <person name="Kim K.-T."/>
            <person name="Cheong K."/>
            <person name="Song H."/>
            <person name="Choi G."/>
            <person name="Ko J."/>
            <person name="Opiyo S.O."/>
            <person name="Zuo S."/>
            <person name="Madhav S."/>
            <person name="Lee Y.-H."/>
            <person name="Wang G.-L."/>
        </authorList>
    </citation>
    <scope>NUCLEOTIDE SEQUENCE</scope>
    <source>
        <strain evidence="3">AG1-IA B2</strain>
    </source>
</reference>
<evidence type="ECO:0000313" key="3">
    <source>
        <dbReference type="EMBL" id="KAF8747872.1"/>
    </source>
</evidence>
<organism evidence="3 4">
    <name type="scientific">Rhizoctonia solani</name>
    <dbReference type="NCBI Taxonomy" id="456999"/>
    <lineage>
        <taxon>Eukaryota</taxon>
        <taxon>Fungi</taxon>
        <taxon>Dikarya</taxon>
        <taxon>Basidiomycota</taxon>
        <taxon>Agaricomycotina</taxon>
        <taxon>Agaricomycetes</taxon>
        <taxon>Cantharellales</taxon>
        <taxon>Ceratobasidiaceae</taxon>
        <taxon>Rhizoctonia</taxon>
    </lineage>
</organism>
<accession>A0A8H7M1P4</accession>
<comment type="caution">
    <text evidence="3">The sequence shown here is derived from an EMBL/GenBank/DDBJ whole genome shotgun (WGS) entry which is preliminary data.</text>
</comment>
<evidence type="ECO:0000313" key="4">
    <source>
        <dbReference type="Proteomes" id="UP000614334"/>
    </source>
</evidence>
<name>A0A8H7M1P4_9AGAM</name>
<feature type="region of interest" description="Disordered" evidence="1">
    <location>
        <begin position="23"/>
        <end position="101"/>
    </location>
</feature>
<dbReference type="EMBL" id="JACYCF010000056">
    <property type="protein sequence ID" value="KAF8747872.1"/>
    <property type="molecule type" value="Genomic_DNA"/>
</dbReference>
<sequence>MITHSCISFLYLSTSVLQPPLALGSHPGTKPTVLQTPASMDHPYYISPENTPGPSSHRAEDTAPGDHTWHTSSGQDLAGPMSQLISSLPSPNPTAIDHITPPMEGGEFGYCIFDP</sequence>
<proteinExistence type="predicted"/>
<feature type="chain" id="PRO_5034840801" evidence="2">
    <location>
        <begin position="25"/>
        <end position="115"/>
    </location>
</feature>
<keyword evidence="2" id="KW-0732">Signal</keyword>
<dbReference type="Proteomes" id="UP000614334">
    <property type="component" value="Unassembled WGS sequence"/>
</dbReference>
<evidence type="ECO:0000256" key="2">
    <source>
        <dbReference type="SAM" id="SignalP"/>
    </source>
</evidence>
<evidence type="ECO:0000256" key="1">
    <source>
        <dbReference type="SAM" id="MobiDB-lite"/>
    </source>
</evidence>
<gene>
    <name evidence="3" type="ORF">RHS01_11223</name>
</gene>